<dbReference type="AlphaFoldDB" id="A0A7G7GB06"/>
<organism evidence="1 2">
    <name type="scientific">Adhaeribacter swui</name>
    <dbReference type="NCBI Taxonomy" id="2086471"/>
    <lineage>
        <taxon>Bacteria</taxon>
        <taxon>Pseudomonadati</taxon>
        <taxon>Bacteroidota</taxon>
        <taxon>Cytophagia</taxon>
        <taxon>Cytophagales</taxon>
        <taxon>Hymenobacteraceae</taxon>
        <taxon>Adhaeribacter</taxon>
    </lineage>
</organism>
<reference evidence="1 2" key="1">
    <citation type="journal article" date="2018" name="Int. J. Syst. Evol. Microbiol.">
        <title>Adhaeribacter swui sp. nov., isolated from wet mud.</title>
        <authorList>
            <person name="Kim D.U."/>
            <person name="Kim K.W."/>
            <person name="Kang M.S."/>
            <person name="Kim J.Y."/>
            <person name="Jang J.H."/>
            <person name="Kim M.K."/>
        </authorList>
    </citation>
    <scope>NUCLEOTIDE SEQUENCE [LARGE SCALE GENOMIC DNA]</scope>
    <source>
        <strain evidence="1 2">KCTC 52873</strain>
    </source>
</reference>
<gene>
    <name evidence="1" type="ORF">HUW51_17020</name>
</gene>
<dbReference type="RefSeq" id="WP_185270821.1">
    <property type="nucleotide sequence ID" value="NZ_CP055156.1"/>
</dbReference>
<name>A0A7G7GB06_9BACT</name>
<accession>A0A7G7GB06</accession>
<proteinExistence type="predicted"/>
<sequence length="111" mass="12647">MISKLGAHALVLAIDDWIEDNFALPAADVKARVSIEQVLSIGHLWKLKNRLLLAIYTCERRKKLEFAFAFSLEEILAIRVCICYEGSDGLLLQLLGQLQQRSLNFDQIIEF</sequence>
<dbReference type="Proteomes" id="UP000515237">
    <property type="component" value="Chromosome"/>
</dbReference>
<protein>
    <submittedName>
        <fullName evidence="1">Uncharacterized protein</fullName>
    </submittedName>
</protein>
<keyword evidence="2" id="KW-1185">Reference proteome</keyword>
<evidence type="ECO:0000313" key="1">
    <source>
        <dbReference type="EMBL" id="QNF34340.1"/>
    </source>
</evidence>
<dbReference type="KEGG" id="aswu:HUW51_17020"/>
<dbReference type="EMBL" id="CP055156">
    <property type="protein sequence ID" value="QNF34340.1"/>
    <property type="molecule type" value="Genomic_DNA"/>
</dbReference>
<evidence type="ECO:0000313" key="2">
    <source>
        <dbReference type="Proteomes" id="UP000515237"/>
    </source>
</evidence>